<accession>A0AAN7N138</accession>
<proteinExistence type="predicted"/>
<comment type="caution">
    <text evidence="1">The sequence shown here is derived from an EMBL/GenBank/DDBJ whole genome shotgun (WGS) entry which is preliminary data.</text>
</comment>
<gene>
    <name evidence="1" type="ORF">QYF61_006779</name>
</gene>
<sequence>MAHKSFSVRQQEAQRGTFPSWLPHQLCQEVICHTLSEPPRLFPLCCIVFPADIRQILSLIPPAKQPQFPQPLLIRLVLQTLHQLCCPSLDTLQPLNVSLGVRGPKLNTAFETKQPQFPQPLLIRLVLQTLHQLRCPSLDTLQHLNVSLVVRGPKLNTVFEIWPHQCRVQGEDHCPTPAGHAIFDTSQDAIGFLGCLGTLPAHIQAAVNQLSSPEPTSDLEAHHWLLLTSRTVTVQKVSQDVFCKLGSINGR</sequence>
<evidence type="ECO:0000313" key="2">
    <source>
        <dbReference type="Proteomes" id="UP001333110"/>
    </source>
</evidence>
<dbReference type="AlphaFoldDB" id="A0AAN7N138"/>
<protein>
    <submittedName>
        <fullName evidence="1">Uncharacterized protein</fullName>
    </submittedName>
</protein>
<name>A0AAN7N138_MYCAM</name>
<reference evidence="1 2" key="1">
    <citation type="journal article" date="2023" name="J. Hered.">
        <title>Chromosome-level genome of the wood stork (Mycteria americana) provides insight into avian chromosome evolution.</title>
        <authorList>
            <person name="Flamio R. Jr."/>
            <person name="Ramstad K.M."/>
        </authorList>
    </citation>
    <scope>NUCLEOTIDE SEQUENCE [LARGE SCALE GENOMIC DNA]</scope>
    <source>
        <strain evidence="1">JAX WOST 10</strain>
    </source>
</reference>
<keyword evidence="2" id="KW-1185">Reference proteome</keyword>
<evidence type="ECO:0000313" key="1">
    <source>
        <dbReference type="EMBL" id="KAK4815741.1"/>
    </source>
</evidence>
<organism evidence="1 2">
    <name type="scientific">Mycteria americana</name>
    <name type="common">Wood stork</name>
    <dbReference type="NCBI Taxonomy" id="33587"/>
    <lineage>
        <taxon>Eukaryota</taxon>
        <taxon>Metazoa</taxon>
        <taxon>Chordata</taxon>
        <taxon>Craniata</taxon>
        <taxon>Vertebrata</taxon>
        <taxon>Euteleostomi</taxon>
        <taxon>Archelosauria</taxon>
        <taxon>Archosauria</taxon>
        <taxon>Dinosauria</taxon>
        <taxon>Saurischia</taxon>
        <taxon>Theropoda</taxon>
        <taxon>Coelurosauria</taxon>
        <taxon>Aves</taxon>
        <taxon>Neognathae</taxon>
        <taxon>Neoaves</taxon>
        <taxon>Aequornithes</taxon>
        <taxon>Ciconiiformes</taxon>
        <taxon>Ciconiidae</taxon>
        <taxon>Mycteria</taxon>
    </lineage>
</organism>
<dbReference type="EMBL" id="JAUNZN010000009">
    <property type="protein sequence ID" value="KAK4815741.1"/>
    <property type="molecule type" value="Genomic_DNA"/>
</dbReference>
<dbReference type="Proteomes" id="UP001333110">
    <property type="component" value="Unassembled WGS sequence"/>
</dbReference>